<dbReference type="InterPro" id="IPR013766">
    <property type="entry name" value="Thioredoxin_domain"/>
</dbReference>
<evidence type="ECO:0000313" key="4">
    <source>
        <dbReference type="EMBL" id="GFH61549.1"/>
    </source>
</evidence>
<dbReference type="AlphaFoldDB" id="A0AAD3HFS7"/>
<protein>
    <submittedName>
        <fullName evidence="4">Thioredoxin 1</fullName>
    </submittedName>
</protein>
<evidence type="ECO:0000313" key="5">
    <source>
        <dbReference type="Proteomes" id="UP001054902"/>
    </source>
</evidence>
<reference evidence="4 5" key="1">
    <citation type="journal article" date="2021" name="Sci. Rep.">
        <title>The genome of the diatom Chaetoceros tenuissimus carries an ancient integrated fragment of an extant virus.</title>
        <authorList>
            <person name="Hongo Y."/>
            <person name="Kimura K."/>
            <person name="Takaki Y."/>
            <person name="Yoshida Y."/>
            <person name="Baba S."/>
            <person name="Kobayashi G."/>
            <person name="Nagasaki K."/>
            <person name="Hano T."/>
            <person name="Tomaru Y."/>
        </authorList>
    </citation>
    <scope>NUCLEOTIDE SEQUENCE [LARGE SCALE GENOMIC DNA]</scope>
    <source>
        <strain evidence="4 5">NIES-3715</strain>
    </source>
</reference>
<comment type="caution">
    <text evidence="4">The sequence shown here is derived from an EMBL/GenBank/DDBJ whole genome shotgun (WGS) entry which is preliminary data.</text>
</comment>
<keyword evidence="5" id="KW-1185">Reference proteome</keyword>
<feature type="signal peptide" evidence="2">
    <location>
        <begin position="1"/>
        <end position="19"/>
    </location>
</feature>
<dbReference type="InterPro" id="IPR017937">
    <property type="entry name" value="Thioredoxin_CS"/>
</dbReference>
<dbReference type="CDD" id="cd02947">
    <property type="entry name" value="TRX_family"/>
    <property type="match status" value="1"/>
</dbReference>
<keyword evidence="1" id="KW-1015">Disulfide bond</keyword>
<evidence type="ECO:0000256" key="2">
    <source>
        <dbReference type="SAM" id="SignalP"/>
    </source>
</evidence>
<dbReference type="EMBL" id="BLLK01000074">
    <property type="protein sequence ID" value="GFH61549.1"/>
    <property type="molecule type" value="Genomic_DNA"/>
</dbReference>
<sequence>MKFSLVAVTLASVASLASANSILPEKKSCAENRFCAATPTPAFSKDVPSLETTLSIRGGAVLEPTTLTEVEDIIMKASAEGKAVVIDFSATWCGPCRAIAPLYKELSESYDNIVFLKVDVDENAETAMKYQVSAMPTFLFIKRGEIVDKIMGANPQKLKELLDELA</sequence>
<dbReference type="InterPro" id="IPR036249">
    <property type="entry name" value="Thioredoxin-like_sf"/>
</dbReference>
<accession>A0AAD3HFS7</accession>
<dbReference type="Gene3D" id="3.40.30.10">
    <property type="entry name" value="Glutaredoxin"/>
    <property type="match status" value="1"/>
</dbReference>
<gene>
    <name evidence="4" type="ORF">CTEN210_18025</name>
</gene>
<dbReference type="PANTHER" id="PTHR46115">
    <property type="entry name" value="THIOREDOXIN-LIKE PROTEIN 1"/>
    <property type="match status" value="1"/>
</dbReference>
<dbReference type="PRINTS" id="PR00421">
    <property type="entry name" value="THIOREDOXIN"/>
</dbReference>
<dbReference type="Proteomes" id="UP001054902">
    <property type="component" value="Unassembled WGS sequence"/>
</dbReference>
<proteinExistence type="predicted"/>
<organism evidence="4 5">
    <name type="scientific">Chaetoceros tenuissimus</name>
    <dbReference type="NCBI Taxonomy" id="426638"/>
    <lineage>
        <taxon>Eukaryota</taxon>
        <taxon>Sar</taxon>
        <taxon>Stramenopiles</taxon>
        <taxon>Ochrophyta</taxon>
        <taxon>Bacillariophyta</taxon>
        <taxon>Coscinodiscophyceae</taxon>
        <taxon>Chaetocerotophycidae</taxon>
        <taxon>Chaetocerotales</taxon>
        <taxon>Chaetocerotaceae</taxon>
        <taxon>Chaetoceros</taxon>
    </lineage>
</organism>
<feature type="domain" description="Thioredoxin" evidence="3">
    <location>
        <begin position="34"/>
        <end position="166"/>
    </location>
</feature>
<evidence type="ECO:0000259" key="3">
    <source>
        <dbReference type="PROSITE" id="PS51352"/>
    </source>
</evidence>
<dbReference type="SUPFAM" id="SSF52833">
    <property type="entry name" value="Thioredoxin-like"/>
    <property type="match status" value="1"/>
</dbReference>
<feature type="chain" id="PRO_5042074264" evidence="2">
    <location>
        <begin position="20"/>
        <end position="166"/>
    </location>
</feature>
<keyword evidence="2" id="KW-0732">Signal</keyword>
<dbReference type="PROSITE" id="PS00194">
    <property type="entry name" value="THIOREDOXIN_1"/>
    <property type="match status" value="1"/>
</dbReference>
<evidence type="ECO:0000256" key="1">
    <source>
        <dbReference type="ARBA" id="ARBA00023157"/>
    </source>
</evidence>
<name>A0AAD3HFS7_9STRA</name>
<dbReference type="FunFam" id="3.40.30.10:FF:000245">
    <property type="entry name" value="Thioredoxin"/>
    <property type="match status" value="1"/>
</dbReference>
<dbReference type="Pfam" id="PF00085">
    <property type="entry name" value="Thioredoxin"/>
    <property type="match status" value="1"/>
</dbReference>
<dbReference type="PROSITE" id="PS51352">
    <property type="entry name" value="THIOREDOXIN_2"/>
    <property type="match status" value="1"/>
</dbReference>